<proteinExistence type="predicted"/>
<dbReference type="EMBL" id="JBHTLQ010000059">
    <property type="protein sequence ID" value="MFD1192484.1"/>
    <property type="molecule type" value="Genomic_DNA"/>
</dbReference>
<dbReference type="SUPFAM" id="SSF55729">
    <property type="entry name" value="Acyl-CoA N-acyltransferases (Nat)"/>
    <property type="match status" value="1"/>
</dbReference>
<dbReference type="Gene3D" id="3.40.630.30">
    <property type="match status" value="1"/>
</dbReference>
<feature type="domain" description="N-acetyltransferase" evidence="1">
    <location>
        <begin position="15"/>
        <end position="171"/>
    </location>
</feature>
<dbReference type="RefSeq" id="WP_374345942.1">
    <property type="nucleotide sequence ID" value="NZ_JBHTLQ010000059.1"/>
</dbReference>
<accession>A0ABW3T5N0</accession>
<keyword evidence="3" id="KW-1185">Reference proteome</keyword>
<dbReference type="PROSITE" id="PS51186">
    <property type="entry name" value="GNAT"/>
    <property type="match status" value="1"/>
</dbReference>
<name>A0ABW3T5N0_9CAUL</name>
<comment type="caution">
    <text evidence="2">The sequence shown here is derived from an EMBL/GenBank/DDBJ whole genome shotgun (WGS) entry which is preliminary data.</text>
</comment>
<protein>
    <submittedName>
        <fullName evidence="2">GNAT family N-acetyltransferase</fullName>
    </submittedName>
</protein>
<dbReference type="Pfam" id="PF13302">
    <property type="entry name" value="Acetyltransf_3"/>
    <property type="match status" value="1"/>
</dbReference>
<dbReference type="PANTHER" id="PTHR43792">
    <property type="entry name" value="GNAT FAMILY, PUTATIVE (AFU_ORTHOLOGUE AFUA_3G00765)-RELATED-RELATED"/>
    <property type="match status" value="1"/>
</dbReference>
<gene>
    <name evidence="2" type="ORF">ACFQ27_17980</name>
</gene>
<evidence type="ECO:0000259" key="1">
    <source>
        <dbReference type="PROSITE" id="PS51186"/>
    </source>
</evidence>
<dbReference type="InterPro" id="IPR000182">
    <property type="entry name" value="GNAT_dom"/>
</dbReference>
<evidence type="ECO:0000313" key="3">
    <source>
        <dbReference type="Proteomes" id="UP001597216"/>
    </source>
</evidence>
<dbReference type="InterPro" id="IPR051531">
    <property type="entry name" value="N-acetyltransferase"/>
</dbReference>
<dbReference type="InterPro" id="IPR016181">
    <property type="entry name" value="Acyl_CoA_acyltransferase"/>
</dbReference>
<dbReference type="Proteomes" id="UP001597216">
    <property type="component" value="Unassembled WGS sequence"/>
</dbReference>
<reference evidence="3" key="1">
    <citation type="journal article" date="2019" name="Int. J. Syst. Evol. Microbiol.">
        <title>The Global Catalogue of Microorganisms (GCM) 10K type strain sequencing project: providing services to taxonomists for standard genome sequencing and annotation.</title>
        <authorList>
            <consortium name="The Broad Institute Genomics Platform"/>
            <consortium name="The Broad Institute Genome Sequencing Center for Infectious Disease"/>
            <person name="Wu L."/>
            <person name="Ma J."/>
        </authorList>
    </citation>
    <scope>NUCLEOTIDE SEQUENCE [LARGE SCALE GENOMIC DNA]</scope>
    <source>
        <strain evidence="3">CCUG 55074</strain>
    </source>
</reference>
<sequence length="174" mass="18897">MCAIDIQPVIATERLVLRGLRLNDAGRIAELANDRDVARMLAAMPHPYTRDHADAFLARQGEGPGRNFAIEHPAEGLIGVAGFKRDDLGRPELGYWLGKPYWGCGFATEAAKGALGWAHKDWGKRAVMARHFSDNPASGEVLNKAGFLYTGEVTLAPSAARDALTPSRTMVWLA</sequence>
<organism evidence="2 3">
    <name type="scientific">Phenylobacterium conjunctum</name>
    <dbReference type="NCBI Taxonomy" id="1298959"/>
    <lineage>
        <taxon>Bacteria</taxon>
        <taxon>Pseudomonadati</taxon>
        <taxon>Pseudomonadota</taxon>
        <taxon>Alphaproteobacteria</taxon>
        <taxon>Caulobacterales</taxon>
        <taxon>Caulobacteraceae</taxon>
        <taxon>Phenylobacterium</taxon>
    </lineage>
</organism>
<evidence type="ECO:0000313" key="2">
    <source>
        <dbReference type="EMBL" id="MFD1192484.1"/>
    </source>
</evidence>